<dbReference type="InterPro" id="IPR018540">
    <property type="entry name" value="Spo0E-like"/>
</dbReference>
<dbReference type="GO" id="GO:0046983">
    <property type="term" value="F:protein dimerization activity"/>
    <property type="evidence" value="ECO:0007669"/>
    <property type="project" value="InterPro"/>
</dbReference>
<evidence type="ECO:0000313" key="2">
    <source>
        <dbReference type="Proteomes" id="UP000006316"/>
    </source>
</evidence>
<dbReference type="STRING" id="1117379.BABA_10306"/>
<accession>K6CE77</accession>
<dbReference type="GO" id="GO:0043937">
    <property type="term" value="P:regulation of sporulation"/>
    <property type="evidence" value="ECO:0007669"/>
    <property type="project" value="InterPro"/>
</dbReference>
<dbReference type="InterPro" id="IPR037208">
    <property type="entry name" value="Spo0E-like_sf"/>
</dbReference>
<evidence type="ECO:0008006" key="3">
    <source>
        <dbReference type="Google" id="ProtNLM"/>
    </source>
</evidence>
<protein>
    <recommendedName>
        <fullName evidence="3">Aspartyl-phosphate phosphatase Spo0E family protein</fullName>
    </recommendedName>
</protein>
<name>K6CE77_9BACI</name>
<organism evidence="1 2">
    <name type="scientific">Neobacillus bataviensis LMG 21833</name>
    <dbReference type="NCBI Taxonomy" id="1117379"/>
    <lineage>
        <taxon>Bacteria</taxon>
        <taxon>Bacillati</taxon>
        <taxon>Bacillota</taxon>
        <taxon>Bacilli</taxon>
        <taxon>Bacillales</taxon>
        <taxon>Bacillaceae</taxon>
        <taxon>Neobacillus</taxon>
    </lineage>
</organism>
<dbReference type="PATRIC" id="fig|1117379.3.peg.2149"/>
<dbReference type="eggNOG" id="ENOG5032A1C">
    <property type="taxonomic scope" value="Bacteria"/>
</dbReference>
<dbReference type="Gene3D" id="4.10.280.10">
    <property type="entry name" value="Helix-loop-helix DNA-binding domain"/>
    <property type="match status" value="1"/>
</dbReference>
<proteinExistence type="predicted"/>
<dbReference type="Proteomes" id="UP000006316">
    <property type="component" value="Unassembled WGS sequence"/>
</dbReference>
<gene>
    <name evidence="1" type="ORF">BABA_10306</name>
</gene>
<dbReference type="Pfam" id="PF09388">
    <property type="entry name" value="SpoOE-like"/>
    <property type="match status" value="1"/>
</dbReference>
<dbReference type="SUPFAM" id="SSF140500">
    <property type="entry name" value="BAS1536-like"/>
    <property type="match status" value="1"/>
</dbReference>
<dbReference type="InterPro" id="IPR036638">
    <property type="entry name" value="HLH_DNA-bd_sf"/>
</dbReference>
<comment type="caution">
    <text evidence="1">The sequence shown here is derived from an EMBL/GenBank/DDBJ whole genome shotgun (WGS) entry which is preliminary data.</text>
</comment>
<sequence>MDTGMNSLLSNIEKTRLEMILLAHQYGYSNPSVVQCSQRLDLLLNVYHNKNIKH</sequence>
<dbReference type="AlphaFoldDB" id="K6CE77"/>
<dbReference type="EMBL" id="AJLS01000056">
    <property type="protein sequence ID" value="EKN69445.1"/>
    <property type="molecule type" value="Genomic_DNA"/>
</dbReference>
<reference evidence="1 2" key="1">
    <citation type="journal article" date="2012" name="Front. Microbiol.">
        <title>Redundancy and modularity in membrane-associated dissimilatory nitrate reduction in Bacillus.</title>
        <authorList>
            <person name="Heylen K."/>
            <person name="Keltjens J."/>
        </authorList>
    </citation>
    <scope>NUCLEOTIDE SEQUENCE [LARGE SCALE GENOMIC DNA]</scope>
    <source>
        <strain evidence="2">LMG 21833T</strain>
    </source>
</reference>
<evidence type="ECO:0000313" key="1">
    <source>
        <dbReference type="EMBL" id="EKN69445.1"/>
    </source>
</evidence>
<keyword evidence="2" id="KW-1185">Reference proteome</keyword>